<gene>
    <name evidence="2" type="ORF">HU738_003585</name>
    <name evidence="1" type="ORF">HU738_01420</name>
</gene>
<dbReference type="RefSeq" id="WP_176508803.1">
    <property type="nucleotide sequence ID" value="NZ_JABWRP020000002.1"/>
</dbReference>
<keyword evidence="3" id="KW-1185">Reference proteome</keyword>
<protein>
    <submittedName>
        <fullName evidence="1">Uncharacterized protein</fullName>
    </submittedName>
</protein>
<dbReference type="EMBL" id="JABWRP010000001">
    <property type="protein sequence ID" value="MBC3469205.1"/>
    <property type="molecule type" value="Genomic_DNA"/>
</dbReference>
<evidence type="ECO:0000313" key="3">
    <source>
        <dbReference type="Proteomes" id="UP000628137"/>
    </source>
</evidence>
<organism evidence="1">
    <name type="scientific">Pseudomonas vlassakiae</name>
    <dbReference type="NCBI Taxonomy" id="485888"/>
    <lineage>
        <taxon>Bacteria</taxon>
        <taxon>Pseudomonadati</taxon>
        <taxon>Pseudomonadota</taxon>
        <taxon>Gammaproteobacteria</taxon>
        <taxon>Pseudomonadales</taxon>
        <taxon>Pseudomonadaceae</taxon>
        <taxon>Pseudomonas</taxon>
    </lineage>
</organism>
<reference evidence="2" key="3">
    <citation type="submission" date="2021-06" db="EMBL/GenBank/DDBJ databases">
        <title>Updating the genus Pseudomonas: Description of 43 new species and partition of the Pseudomonas putida group.</title>
        <authorList>
            <person name="Girard L."/>
            <person name="Lood C."/>
            <person name="Vandamme P."/>
            <person name="Rokni-Zadeh H."/>
            <person name="Van Noort V."/>
            <person name="Hofte M."/>
            <person name="Lavigne R."/>
            <person name="De Mot R."/>
        </authorList>
    </citation>
    <scope>NUCLEOTIDE SEQUENCE</scope>
    <source>
        <strain evidence="2">RW4S2</strain>
    </source>
</reference>
<dbReference type="EMBL" id="JABWRP020000002">
    <property type="protein sequence ID" value="MBV4540121.1"/>
    <property type="molecule type" value="Genomic_DNA"/>
</dbReference>
<dbReference type="AlphaFoldDB" id="A0A923GFH2"/>
<dbReference type="Proteomes" id="UP000628137">
    <property type="component" value="Unassembled WGS sequence"/>
</dbReference>
<comment type="caution">
    <text evidence="1">The sequence shown here is derived from an EMBL/GenBank/DDBJ whole genome shotgun (WGS) entry which is preliminary data.</text>
</comment>
<name>A0A923GFH2_9PSED</name>
<accession>A0A923GFH2</accession>
<reference evidence="1 3" key="1">
    <citation type="journal article" date="2020" name="Microorganisms">
        <title>Reliable Identification of Environmental Pseudomonas Isolates Using the rpoD Gene.</title>
        <authorList>
            <consortium name="The Broad Institute Genome Sequencing Platform"/>
            <person name="Girard L."/>
            <person name="Lood C."/>
            <person name="Rokni-Zadeh H."/>
            <person name="van Noort V."/>
            <person name="Lavigne R."/>
            <person name="De Mot R."/>
        </authorList>
    </citation>
    <scope>NUCLEOTIDE SEQUENCE</scope>
    <source>
        <strain evidence="1 3">RW4S2</strain>
    </source>
</reference>
<evidence type="ECO:0000313" key="1">
    <source>
        <dbReference type="EMBL" id="MBC3469205.1"/>
    </source>
</evidence>
<sequence length="73" mass="7836">MASDREVALEQALIAVIAAAMEQNCNGRKLVDRAAGLLRGESVVLLAGRPHVAMSIREIDEAFNEVLYLPGSD</sequence>
<evidence type="ECO:0000313" key="2">
    <source>
        <dbReference type="EMBL" id="MBV4540121.1"/>
    </source>
</evidence>
<proteinExistence type="predicted"/>
<reference evidence="1" key="2">
    <citation type="submission" date="2020-07" db="EMBL/GenBank/DDBJ databases">
        <authorList>
            <person name="Lood C."/>
            <person name="Girard L."/>
        </authorList>
    </citation>
    <scope>NUCLEOTIDE SEQUENCE</scope>
    <source>
        <strain evidence="1">RW4S2</strain>
    </source>
</reference>